<evidence type="ECO:0000256" key="4">
    <source>
        <dbReference type="ARBA" id="ARBA00022692"/>
    </source>
</evidence>
<feature type="chain" id="PRO_5044786699" description="Solute carrier family 13 member 5" evidence="8">
    <location>
        <begin position="21"/>
        <end position="428"/>
    </location>
</feature>
<evidence type="ECO:0000256" key="8">
    <source>
        <dbReference type="SAM" id="SignalP"/>
    </source>
</evidence>
<dbReference type="EMBL" id="JBJKFK010006093">
    <property type="protein sequence ID" value="KAL3307983.1"/>
    <property type="molecule type" value="Genomic_DNA"/>
</dbReference>
<evidence type="ECO:0000313" key="9">
    <source>
        <dbReference type="EMBL" id="KAL3307983.1"/>
    </source>
</evidence>
<dbReference type="PANTHER" id="PTHR10283:SF82">
    <property type="entry name" value="SOLUTE CARRIER FAMILY 13 MEMBER 2"/>
    <property type="match status" value="1"/>
</dbReference>
<dbReference type="GO" id="GO:0015141">
    <property type="term" value="F:succinate transmembrane transporter activity"/>
    <property type="evidence" value="ECO:0007669"/>
    <property type="project" value="UniProtKB-ARBA"/>
</dbReference>
<evidence type="ECO:0000256" key="1">
    <source>
        <dbReference type="ARBA" id="ARBA00004141"/>
    </source>
</evidence>
<dbReference type="Pfam" id="PF00939">
    <property type="entry name" value="Na_sulph_symp"/>
    <property type="match status" value="1"/>
</dbReference>
<feature type="transmembrane region" description="Helical" evidence="7">
    <location>
        <begin position="312"/>
        <end position="340"/>
    </location>
</feature>
<dbReference type="GO" id="GO:0016020">
    <property type="term" value="C:membrane"/>
    <property type="evidence" value="ECO:0007669"/>
    <property type="project" value="UniProtKB-SubCell"/>
</dbReference>
<evidence type="ECO:0008006" key="11">
    <source>
        <dbReference type="Google" id="ProtNLM"/>
    </source>
</evidence>
<gene>
    <name evidence="9" type="ORF">Ciccas_013492</name>
</gene>
<evidence type="ECO:0000256" key="2">
    <source>
        <dbReference type="ARBA" id="ARBA00006772"/>
    </source>
</evidence>
<protein>
    <recommendedName>
        <fullName evidence="11">Solute carrier family 13 member 5</fullName>
    </recommendedName>
</protein>
<evidence type="ECO:0000256" key="6">
    <source>
        <dbReference type="ARBA" id="ARBA00023136"/>
    </source>
</evidence>
<feature type="transmembrane region" description="Helical" evidence="7">
    <location>
        <begin position="391"/>
        <end position="414"/>
    </location>
</feature>
<feature type="transmembrane region" description="Helical" evidence="7">
    <location>
        <begin position="107"/>
        <end position="129"/>
    </location>
</feature>
<dbReference type="AlphaFoldDB" id="A0ABD2PLX7"/>
<proteinExistence type="inferred from homology"/>
<sequence>MLLGFMLPTWFLSMWISNTATTVMMITIAESILSCLENPGEDSESENLDEDYKRDVKKLGVALSLCTCYSSSCGGIATLIGTGPNTILLGIVESRYGSVKGFDFACWMAYALPLSVMQLLSTWIVLMLIHIGPRDTFRCGKHRSPRTLELQRKFKSVIDREAEKLGSISFQEYSAGFLFASAGILWMSRSQGWGKLTKNTQDKNKVVSYVKDGQVGMLVALLALVWPARNPLTNFRAICKKHRNAEDEKELVKKESGPLFLMPWDVVNRRFPWGILMTLGGSFALSKISEKSGVSQWTGEKLSQLKELPPQLLVFIVTMVTSVLTELVSNVGTATILVPISIDLAKSMNQHPFLFSFPMTISASFAFCLPVSTPPNAIVYAHGRVTVRQMLVTGILLNLSGVLFCIVCTITYAYPLFGLDTLPDWANN</sequence>
<feature type="transmembrane region" description="Helical" evidence="7">
    <location>
        <begin position="352"/>
        <end position="371"/>
    </location>
</feature>
<reference evidence="9 10" key="1">
    <citation type="submission" date="2024-11" db="EMBL/GenBank/DDBJ databases">
        <title>Adaptive evolution of stress response genes in parasites aligns with host niche diversity.</title>
        <authorList>
            <person name="Hahn C."/>
            <person name="Resl P."/>
        </authorList>
    </citation>
    <scope>NUCLEOTIDE SEQUENCE [LARGE SCALE GENOMIC DNA]</scope>
    <source>
        <strain evidence="9">EGGRZ-B1_66</strain>
        <tissue evidence="9">Body</tissue>
    </source>
</reference>
<evidence type="ECO:0000256" key="7">
    <source>
        <dbReference type="SAM" id="Phobius"/>
    </source>
</evidence>
<dbReference type="InterPro" id="IPR031312">
    <property type="entry name" value="Na/sul_symport_CS"/>
</dbReference>
<dbReference type="InterPro" id="IPR001898">
    <property type="entry name" value="SLC13A/DASS"/>
</dbReference>
<name>A0ABD2PLX7_9PLAT</name>
<comment type="subcellular location">
    <subcellularLocation>
        <location evidence="1">Membrane</location>
        <topology evidence="1">Multi-pass membrane protein</topology>
    </subcellularLocation>
</comment>
<feature type="signal peptide" evidence="8">
    <location>
        <begin position="1"/>
        <end position="20"/>
    </location>
</feature>
<comment type="similarity">
    <text evidence="2">Belongs to the SLC13A/DASS transporter (TC 2.A.47) family. NADC subfamily.</text>
</comment>
<keyword evidence="3" id="KW-0813">Transport</keyword>
<keyword evidence="10" id="KW-1185">Reference proteome</keyword>
<accession>A0ABD2PLX7</accession>
<evidence type="ECO:0000256" key="5">
    <source>
        <dbReference type="ARBA" id="ARBA00022989"/>
    </source>
</evidence>
<evidence type="ECO:0000313" key="10">
    <source>
        <dbReference type="Proteomes" id="UP001626550"/>
    </source>
</evidence>
<keyword evidence="6 7" id="KW-0472">Membrane</keyword>
<keyword evidence="8" id="KW-0732">Signal</keyword>
<dbReference type="Proteomes" id="UP001626550">
    <property type="component" value="Unassembled WGS sequence"/>
</dbReference>
<keyword evidence="5 7" id="KW-1133">Transmembrane helix</keyword>
<evidence type="ECO:0000256" key="3">
    <source>
        <dbReference type="ARBA" id="ARBA00022448"/>
    </source>
</evidence>
<dbReference type="PANTHER" id="PTHR10283">
    <property type="entry name" value="SOLUTE CARRIER FAMILY 13 MEMBER"/>
    <property type="match status" value="1"/>
</dbReference>
<dbReference type="PROSITE" id="PS01271">
    <property type="entry name" value="NA_SULFATE"/>
    <property type="match status" value="1"/>
</dbReference>
<keyword evidence="4 7" id="KW-0812">Transmembrane</keyword>
<comment type="caution">
    <text evidence="9">The sequence shown here is derived from an EMBL/GenBank/DDBJ whole genome shotgun (WGS) entry which is preliminary data.</text>
</comment>
<organism evidence="9 10">
    <name type="scientific">Cichlidogyrus casuarinus</name>
    <dbReference type="NCBI Taxonomy" id="1844966"/>
    <lineage>
        <taxon>Eukaryota</taxon>
        <taxon>Metazoa</taxon>
        <taxon>Spiralia</taxon>
        <taxon>Lophotrochozoa</taxon>
        <taxon>Platyhelminthes</taxon>
        <taxon>Monogenea</taxon>
        <taxon>Monopisthocotylea</taxon>
        <taxon>Dactylogyridea</taxon>
        <taxon>Ancyrocephalidae</taxon>
        <taxon>Cichlidogyrus</taxon>
    </lineage>
</organism>